<protein>
    <submittedName>
        <fullName evidence="1">Uncharacterized protein</fullName>
    </submittedName>
</protein>
<name>A0ABW2LA00_9BACT</name>
<comment type="caution">
    <text evidence="1">The sequence shown here is derived from an EMBL/GenBank/DDBJ whole genome shotgun (WGS) entry which is preliminary data.</text>
</comment>
<sequence length="68" mass="6889">MLRSAASSTHSSATGVAAASLKTALAGASRLRANGFVTLYEKNPLDLTSEVLSALGHTSTDTASDISH</sequence>
<dbReference type="EMBL" id="JBHTBS010000014">
    <property type="protein sequence ID" value="MFC7339243.1"/>
    <property type="molecule type" value="Genomic_DNA"/>
</dbReference>
<dbReference type="Proteomes" id="UP001596472">
    <property type="component" value="Unassembled WGS sequence"/>
</dbReference>
<keyword evidence="2" id="KW-1185">Reference proteome</keyword>
<organism evidence="1 2">
    <name type="scientific">Haloferula chungangensis</name>
    <dbReference type="NCBI Taxonomy" id="1048331"/>
    <lineage>
        <taxon>Bacteria</taxon>
        <taxon>Pseudomonadati</taxon>
        <taxon>Verrucomicrobiota</taxon>
        <taxon>Verrucomicrobiia</taxon>
        <taxon>Verrucomicrobiales</taxon>
        <taxon>Verrucomicrobiaceae</taxon>
        <taxon>Haloferula</taxon>
    </lineage>
</organism>
<gene>
    <name evidence="1" type="ORF">ACFQY0_18765</name>
</gene>
<dbReference type="RefSeq" id="WP_379715687.1">
    <property type="nucleotide sequence ID" value="NZ_JBHTBS010000014.1"/>
</dbReference>
<reference evidence="2" key="1">
    <citation type="journal article" date="2019" name="Int. J. Syst. Evol. Microbiol.">
        <title>The Global Catalogue of Microorganisms (GCM) 10K type strain sequencing project: providing services to taxonomists for standard genome sequencing and annotation.</title>
        <authorList>
            <consortium name="The Broad Institute Genomics Platform"/>
            <consortium name="The Broad Institute Genome Sequencing Center for Infectious Disease"/>
            <person name="Wu L."/>
            <person name="Ma J."/>
        </authorList>
    </citation>
    <scope>NUCLEOTIDE SEQUENCE [LARGE SCALE GENOMIC DNA]</scope>
    <source>
        <strain evidence="2">CGMCC 4.1467</strain>
    </source>
</reference>
<evidence type="ECO:0000313" key="1">
    <source>
        <dbReference type="EMBL" id="MFC7339243.1"/>
    </source>
</evidence>
<evidence type="ECO:0000313" key="2">
    <source>
        <dbReference type="Proteomes" id="UP001596472"/>
    </source>
</evidence>
<accession>A0ABW2LA00</accession>
<proteinExistence type="predicted"/>